<dbReference type="EMBL" id="HBUF01233261">
    <property type="protein sequence ID" value="CAG6674210.1"/>
    <property type="molecule type" value="Transcribed_RNA"/>
</dbReference>
<evidence type="ECO:0000313" key="1">
    <source>
        <dbReference type="EMBL" id="CAG6674210.1"/>
    </source>
</evidence>
<sequence length="112" mass="13429">MRQPERNRKSKAVQLSNRMGAVFKSHNLTLDTKMRLLRCYVFSVLFYGVESWTLNETISNKLNAFEMWLYRRILKIPWTARITNENVLKRMNKNKEIMNTVKARKLQYTLVT</sequence>
<proteinExistence type="predicted"/>
<accession>A0A8D8WXP6</accession>
<dbReference type="PANTHER" id="PTHR47027:SF20">
    <property type="entry name" value="REVERSE TRANSCRIPTASE-LIKE PROTEIN WITH RNA-DIRECTED DNA POLYMERASE DOMAIN"/>
    <property type="match status" value="1"/>
</dbReference>
<protein>
    <submittedName>
        <fullName evidence="1">Uncharacterized protein</fullName>
    </submittedName>
</protein>
<dbReference type="AlphaFoldDB" id="A0A8D8WXP6"/>
<reference evidence="1" key="1">
    <citation type="submission" date="2021-05" db="EMBL/GenBank/DDBJ databases">
        <authorList>
            <person name="Alioto T."/>
            <person name="Alioto T."/>
            <person name="Gomez Garrido J."/>
        </authorList>
    </citation>
    <scope>NUCLEOTIDE SEQUENCE</scope>
</reference>
<organism evidence="1">
    <name type="scientific">Cacopsylla melanoneura</name>
    <dbReference type="NCBI Taxonomy" id="428564"/>
    <lineage>
        <taxon>Eukaryota</taxon>
        <taxon>Metazoa</taxon>
        <taxon>Ecdysozoa</taxon>
        <taxon>Arthropoda</taxon>
        <taxon>Hexapoda</taxon>
        <taxon>Insecta</taxon>
        <taxon>Pterygota</taxon>
        <taxon>Neoptera</taxon>
        <taxon>Paraneoptera</taxon>
        <taxon>Hemiptera</taxon>
        <taxon>Sternorrhyncha</taxon>
        <taxon>Psylloidea</taxon>
        <taxon>Psyllidae</taxon>
        <taxon>Psyllinae</taxon>
        <taxon>Cacopsylla</taxon>
    </lineage>
</organism>
<dbReference type="PANTHER" id="PTHR47027">
    <property type="entry name" value="REVERSE TRANSCRIPTASE DOMAIN-CONTAINING PROTEIN"/>
    <property type="match status" value="1"/>
</dbReference>
<name>A0A8D8WXP6_9HEMI</name>